<dbReference type="InterPro" id="IPR006148">
    <property type="entry name" value="Glc/Gal-6P_isomerase"/>
</dbReference>
<keyword evidence="1 5" id="KW-0378">Hydrolase</keyword>
<dbReference type="InterPro" id="IPR004547">
    <property type="entry name" value="Glucosamine6P_isomerase"/>
</dbReference>
<dbReference type="NCBIfam" id="TIGR00502">
    <property type="entry name" value="nagB"/>
    <property type="match status" value="1"/>
</dbReference>
<evidence type="ECO:0000313" key="5">
    <source>
        <dbReference type="EMBL" id="SLN62718.1"/>
    </source>
</evidence>
<dbReference type="InterPro" id="IPR037171">
    <property type="entry name" value="NagB/RpiA_transferase-like"/>
</dbReference>
<dbReference type="AlphaFoldDB" id="A0A1X6ZVC9"/>
<dbReference type="OrthoDB" id="9791139at2"/>
<dbReference type="RefSeq" id="WP_085897374.1">
    <property type="nucleotide sequence ID" value="NZ_FWFY01000010.1"/>
</dbReference>
<evidence type="ECO:0000256" key="2">
    <source>
        <dbReference type="NCBIfam" id="TIGR00502"/>
    </source>
</evidence>
<reference evidence="5 6" key="1">
    <citation type="submission" date="2017-03" db="EMBL/GenBank/DDBJ databases">
        <authorList>
            <person name="Afonso C.L."/>
            <person name="Miller P.J."/>
            <person name="Scott M.A."/>
            <person name="Spackman E."/>
            <person name="Goraichik I."/>
            <person name="Dimitrov K.M."/>
            <person name="Suarez D.L."/>
            <person name="Swayne D.E."/>
        </authorList>
    </citation>
    <scope>NUCLEOTIDE SEQUENCE [LARGE SCALE GENOMIC DNA]</scope>
    <source>
        <strain evidence="5 6">CECT 8367</strain>
    </source>
</reference>
<protein>
    <recommendedName>
        <fullName evidence="2">Glucosamine-6-phosphate deaminase</fullName>
        <ecNumber evidence="2">3.5.99.6</ecNumber>
    </recommendedName>
</protein>
<dbReference type="EMBL" id="PYGB01000016">
    <property type="protein sequence ID" value="PSK81357.1"/>
    <property type="molecule type" value="Genomic_DNA"/>
</dbReference>
<dbReference type="PROSITE" id="PS01161">
    <property type="entry name" value="GLC_GALNAC_ISOMERASE"/>
    <property type="match status" value="1"/>
</dbReference>
<dbReference type="Pfam" id="PF01182">
    <property type="entry name" value="Glucosamine_iso"/>
    <property type="match status" value="1"/>
</dbReference>
<dbReference type="GO" id="GO:0006046">
    <property type="term" value="P:N-acetylglucosamine catabolic process"/>
    <property type="evidence" value="ECO:0007669"/>
    <property type="project" value="UniProtKB-UniRule"/>
</dbReference>
<dbReference type="PANTHER" id="PTHR11280:SF5">
    <property type="entry name" value="GLUCOSAMINE-6-PHOSPHATE ISOMERASE"/>
    <property type="match status" value="1"/>
</dbReference>
<dbReference type="GO" id="GO:0005975">
    <property type="term" value="P:carbohydrate metabolic process"/>
    <property type="evidence" value="ECO:0007669"/>
    <property type="project" value="InterPro"/>
</dbReference>
<dbReference type="SUPFAM" id="SSF100950">
    <property type="entry name" value="NagB/RpiA/CoA transferase-like"/>
    <property type="match status" value="1"/>
</dbReference>
<dbReference type="CDD" id="cd01399">
    <property type="entry name" value="GlcN6P_deaminase"/>
    <property type="match status" value="1"/>
</dbReference>
<sequence length="259" mass="27767">MRVVILPTPADAARHVTELIAGQLRENPRSVLGLATGGTMEPVYEGLIARHRAGLSFAEVTIFNLDEYVGLGPEHPQSYSHYMRERLFAHVDIAEASCFVPSGRGVPAAAARAYEAEIARRGPVDLQLLGLGENGHIGFNEPGSSLGSRTREKLLSHDTVEANRRFFGPGEAVPETAVTMGIATICEARSIVVLATGARKASAVRAMVEGPVTAMCPASILQMHPRVRVVIDAEAAADLALRDHYLRAEQIQSARDAKA</sequence>
<dbReference type="Gene3D" id="3.40.50.1360">
    <property type="match status" value="1"/>
</dbReference>
<dbReference type="GO" id="GO:0004342">
    <property type="term" value="F:glucosamine-6-phosphate deaminase activity"/>
    <property type="evidence" value="ECO:0007669"/>
    <property type="project" value="UniProtKB-UniRule"/>
</dbReference>
<dbReference type="Proteomes" id="UP000193495">
    <property type="component" value="Unassembled WGS sequence"/>
</dbReference>
<feature type="domain" description="Glucosamine/galactosamine-6-phosphate isomerase" evidence="3">
    <location>
        <begin position="11"/>
        <end position="222"/>
    </location>
</feature>
<gene>
    <name evidence="5" type="primary">nagB</name>
    <name evidence="4" type="ORF">CLV79_11611</name>
    <name evidence="5" type="ORF">LOS8367_03060</name>
</gene>
<evidence type="ECO:0000259" key="3">
    <source>
        <dbReference type="Pfam" id="PF01182"/>
    </source>
</evidence>
<dbReference type="EMBL" id="FWFY01000010">
    <property type="protein sequence ID" value="SLN62718.1"/>
    <property type="molecule type" value="Genomic_DNA"/>
</dbReference>
<dbReference type="GO" id="GO:0019262">
    <property type="term" value="P:N-acetylneuraminate catabolic process"/>
    <property type="evidence" value="ECO:0007669"/>
    <property type="project" value="TreeGrafter"/>
</dbReference>
<organism evidence="5 6">
    <name type="scientific">Limimaricola soesokkakensis</name>
    <dbReference type="NCBI Taxonomy" id="1343159"/>
    <lineage>
        <taxon>Bacteria</taxon>
        <taxon>Pseudomonadati</taxon>
        <taxon>Pseudomonadota</taxon>
        <taxon>Alphaproteobacteria</taxon>
        <taxon>Rhodobacterales</taxon>
        <taxon>Paracoccaceae</taxon>
        <taxon>Limimaricola</taxon>
    </lineage>
</organism>
<evidence type="ECO:0000313" key="6">
    <source>
        <dbReference type="Proteomes" id="UP000193495"/>
    </source>
</evidence>
<dbReference type="PANTHER" id="PTHR11280">
    <property type="entry name" value="GLUCOSAMINE-6-PHOSPHATE ISOMERASE"/>
    <property type="match status" value="1"/>
</dbReference>
<reference evidence="4 7" key="2">
    <citation type="submission" date="2018-03" db="EMBL/GenBank/DDBJ databases">
        <title>Genomic Encyclopedia of Archaeal and Bacterial Type Strains, Phase II (KMG-II): from individual species to whole genera.</title>
        <authorList>
            <person name="Goeker M."/>
        </authorList>
    </citation>
    <scope>NUCLEOTIDE SEQUENCE [LARGE SCALE GENOMIC DNA]</scope>
    <source>
        <strain evidence="4 7">DSM 29956</strain>
    </source>
</reference>
<name>A0A1X6ZVC9_9RHOB</name>
<evidence type="ECO:0000313" key="4">
    <source>
        <dbReference type="EMBL" id="PSK81357.1"/>
    </source>
</evidence>
<dbReference type="Proteomes" id="UP000240624">
    <property type="component" value="Unassembled WGS sequence"/>
</dbReference>
<dbReference type="GO" id="GO:0006043">
    <property type="term" value="P:glucosamine catabolic process"/>
    <property type="evidence" value="ECO:0007669"/>
    <property type="project" value="TreeGrafter"/>
</dbReference>
<dbReference type="InterPro" id="IPR018321">
    <property type="entry name" value="Glucosamine6P_isomerase_CS"/>
</dbReference>
<proteinExistence type="predicted"/>
<accession>A0A1X6ZVC9</accession>
<evidence type="ECO:0000313" key="7">
    <source>
        <dbReference type="Proteomes" id="UP000240624"/>
    </source>
</evidence>
<dbReference type="EC" id="3.5.99.6" evidence="2"/>
<keyword evidence="7" id="KW-1185">Reference proteome</keyword>
<dbReference type="GO" id="GO:0005737">
    <property type="term" value="C:cytoplasm"/>
    <property type="evidence" value="ECO:0007669"/>
    <property type="project" value="TreeGrafter"/>
</dbReference>
<dbReference type="GO" id="GO:0042802">
    <property type="term" value="F:identical protein binding"/>
    <property type="evidence" value="ECO:0007669"/>
    <property type="project" value="TreeGrafter"/>
</dbReference>
<evidence type="ECO:0000256" key="1">
    <source>
        <dbReference type="ARBA" id="ARBA00022801"/>
    </source>
</evidence>